<reference evidence="1" key="2">
    <citation type="journal article" date="2015" name="Data Brief">
        <title>Shoot transcriptome of the giant reed, Arundo donax.</title>
        <authorList>
            <person name="Barrero R.A."/>
            <person name="Guerrero F.D."/>
            <person name="Moolhuijzen P."/>
            <person name="Goolsby J.A."/>
            <person name="Tidwell J."/>
            <person name="Bellgard S.E."/>
            <person name="Bellgard M.I."/>
        </authorList>
    </citation>
    <scope>NUCLEOTIDE SEQUENCE</scope>
    <source>
        <tissue evidence="1">Shoot tissue taken approximately 20 cm above the soil surface</tissue>
    </source>
</reference>
<protein>
    <submittedName>
        <fullName evidence="1">Similar to haloacid dehalogenase-like hydrolase family protein</fullName>
    </submittedName>
</protein>
<sequence>MSAIPAVNTFLLPQDSSVFVVLDKNEGELLHQHL</sequence>
<name>A0A0A9CR27_ARUDO</name>
<organism evidence="1">
    <name type="scientific">Arundo donax</name>
    <name type="common">Giant reed</name>
    <name type="synonym">Donax arundinaceus</name>
    <dbReference type="NCBI Taxonomy" id="35708"/>
    <lineage>
        <taxon>Eukaryota</taxon>
        <taxon>Viridiplantae</taxon>
        <taxon>Streptophyta</taxon>
        <taxon>Embryophyta</taxon>
        <taxon>Tracheophyta</taxon>
        <taxon>Spermatophyta</taxon>
        <taxon>Magnoliopsida</taxon>
        <taxon>Liliopsida</taxon>
        <taxon>Poales</taxon>
        <taxon>Poaceae</taxon>
        <taxon>PACMAD clade</taxon>
        <taxon>Arundinoideae</taxon>
        <taxon>Arundineae</taxon>
        <taxon>Arundo</taxon>
    </lineage>
</organism>
<dbReference type="AlphaFoldDB" id="A0A0A9CR27"/>
<reference evidence="1" key="1">
    <citation type="submission" date="2014-09" db="EMBL/GenBank/DDBJ databases">
        <authorList>
            <person name="Magalhaes I.L.F."/>
            <person name="Oliveira U."/>
            <person name="Santos F.R."/>
            <person name="Vidigal T.H.D.A."/>
            <person name="Brescovit A.D."/>
            <person name="Santos A.J."/>
        </authorList>
    </citation>
    <scope>NUCLEOTIDE SEQUENCE</scope>
    <source>
        <tissue evidence="1">Shoot tissue taken approximately 20 cm above the soil surface</tissue>
    </source>
</reference>
<keyword evidence="1" id="KW-0378">Hydrolase</keyword>
<evidence type="ECO:0000313" key="1">
    <source>
        <dbReference type="EMBL" id="JAD75845.1"/>
    </source>
</evidence>
<dbReference type="EMBL" id="GBRH01222050">
    <property type="protein sequence ID" value="JAD75845.1"/>
    <property type="molecule type" value="Transcribed_RNA"/>
</dbReference>
<accession>A0A0A9CR27</accession>
<proteinExistence type="predicted"/>
<dbReference type="GO" id="GO:0016787">
    <property type="term" value="F:hydrolase activity"/>
    <property type="evidence" value="ECO:0007669"/>
    <property type="project" value="UniProtKB-KW"/>
</dbReference>